<sequence length="503" mass="57011">MLSGVFGLSLIFPSRCDNGAFEFKAEISVTSTILAGNYKATNATILLVRIVDVDLHSILCLVSEKDKRSQFSKVLSNIEQFWNFIDVDVTMAFLKNIPCYNDVISALEKSWREDEEENTKKRVLLRTVPLFGYHAIYDLMCSIYDNSEKAAAFVNELCPDFPRYYQLIDKERNSPRGVVTFCPAGLSVQDVINPQAVLSKKYKFNLNYEDLPPASLDRDNVTTRLLKSIDERVHAETPILLRDYQKELCERALMGDNTIIAAPTGSGKTAVLFMTPNTIILDQQATTLRKFLNHQYEVFAARGSDNIPLREVIAAKDVLVSTPQLIVNLLKSDESDDSQDLVRTPFELTTFTMMVFDECHSAVKNSPYAVLMRSYHRLHFSKRFTPGSRLPQIIGLTASLGVGGASNEVDAASHVVGLCACLDCTVISTVRRNVQQLLEFSPIVFDEVRYCNDENDYSRLRFIETICDLMDLFEEKLYELYSMFKHIFLQCIMDRPSFLLKSS</sequence>
<dbReference type="SMART" id="SM00487">
    <property type="entry name" value="DEXDc"/>
    <property type="match status" value="1"/>
</dbReference>
<keyword evidence="2" id="KW-0347">Helicase</keyword>
<feature type="domain" description="Helicase ATP-binding" evidence="1">
    <location>
        <begin position="237"/>
        <end position="418"/>
    </location>
</feature>
<organism evidence="2 3">
    <name type="scientific">Ancylostoma caninum</name>
    <name type="common">Dog hookworm</name>
    <dbReference type="NCBI Taxonomy" id="29170"/>
    <lineage>
        <taxon>Eukaryota</taxon>
        <taxon>Metazoa</taxon>
        <taxon>Ecdysozoa</taxon>
        <taxon>Nematoda</taxon>
        <taxon>Chromadorea</taxon>
        <taxon>Rhabditida</taxon>
        <taxon>Rhabditina</taxon>
        <taxon>Rhabditomorpha</taxon>
        <taxon>Strongyloidea</taxon>
        <taxon>Ancylostomatidae</taxon>
        <taxon>Ancylostomatinae</taxon>
        <taxon>Ancylostoma</taxon>
    </lineage>
</organism>
<dbReference type="InterPro" id="IPR051363">
    <property type="entry name" value="RLR_Helicase"/>
</dbReference>
<evidence type="ECO:0000313" key="2">
    <source>
        <dbReference type="EMBL" id="RCN51714.1"/>
    </source>
</evidence>
<dbReference type="AlphaFoldDB" id="A0A368H569"/>
<keyword evidence="2" id="KW-0067">ATP-binding</keyword>
<reference evidence="2 3" key="1">
    <citation type="submission" date="2014-10" db="EMBL/GenBank/DDBJ databases">
        <title>Draft genome of the hookworm Ancylostoma caninum.</title>
        <authorList>
            <person name="Mitreva M."/>
        </authorList>
    </citation>
    <scope>NUCLEOTIDE SEQUENCE [LARGE SCALE GENOMIC DNA]</scope>
    <source>
        <strain evidence="2 3">Baltimore</strain>
    </source>
</reference>
<dbReference type="GO" id="GO:0005737">
    <property type="term" value="C:cytoplasm"/>
    <property type="evidence" value="ECO:0007669"/>
    <property type="project" value="TreeGrafter"/>
</dbReference>
<keyword evidence="2" id="KW-0378">Hydrolase</keyword>
<protein>
    <submittedName>
        <fullName evidence="2">DEAD/DEAH box helicase</fullName>
    </submittedName>
</protein>
<keyword evidence="3" id="KW-1185">Reference proteome</keyword>
<dbReference type="Proteomes" id="UP000252519">
    <property type="component" value="Unassembled WGS sequence"/>
</dbReference>
<dbReference type="InterPro" id="IPR027417">
    <property type="entry name" value="P-loop_NTPase"/>
</dbReference>
<dbReference type="InterPro" id="IPR011545">
    <property type="entry name" value="DEAD/DEAH_box_helicase_dom"/>
</dbReference>
<evidence type="ECO:0000259" key="1">
    <source>
        <dbReference type="PROSITE" id="PS51192"/>
    </source>
</evidence>
<dbReference type="PANTHER" id="PTHR14074:SF29">
    <property type="entry name" value="DICER-RELATED HELICASE"/>
    <property type="match status" value="1"/>
</dbReference>
<dbReference type="GO" id="GO:0004386">
    <property type="term" value="F:helicase activity"/>
    <property type="evidence" value="ECO:0007669"/>
    <property type="project" value="UniProtKB-KW"/>
</dbReference>
<dbReference type="GO" id="GO:0005524">
    <property type="term" value="F:ATP binding"/>
    <property type="evidence" value="ECO:0007669"/>
    <property type="project" value="InterPro"/>
</dbReference>
<dbReference type="PROSITE" id="PS51192">
    <property type="entry name" value="HELICASE_ATP_BIND_1"/>
    <property type="match status" value="1"/>
</dbReference>
<comment type="caution">
    <text evidence="2">The sequence shown here is derived from an EMBL/GenBank/DDBJ whole genome shotgun (WGS) entry which is preliminary data.</text>
</comment>
<accession>A0A368H569</accession>
<dbReference type="PANTHER" id="PTHR14074">
    <property type="entry name" value="HELICASE WITH DEATH DOMAIN-RELATED"/>
    <property type="match status" value="1"/>
</dbReference>
<gene>
    <name evidence="2" type="ORF">ANCCAN_02074</name>
</gene>
<dbReference type="Gene3D" id="3.40.50.300">
    <property type="entry name" value="P-loop containing nucleotide triphosphate hydrolases"/>
    <property type="match status" value="1"/>
</dbReference>
<name>A0A368H569_ANCCA</name>
<dbReference type="GO" id="GO:0003676">
    <property type="term" value="F:nucleic acid binding"/>
    <property type="evidence" value="ECO:0007669"/>
    <property type="project" value="InterPro"/>
</dbReference>
<dbReference type="STRING" id="29170.A0A368H569"/>
<proteinExistence type="predicted"/>
<evidence type="ECO:0000313" key="3">
    <source>
        <dbReference type="Proteomes" id="UP000252519"/>
    </source>
</evidence>
<dbReference type="EMBL" id="JOJR01000011">
    <property type="protein sequence ID" value="RCN51714.1"/>
    <property type="molecule type" value="Genomic_DNA"/>
</dbReference>
<dbReference type="OrthoDB" id="5874764at2759"/>
<dbReference type="SUPFAM" id="SSF52540">
    <property type="entry name" value="P-loop containing nucleoside triphosphate hydrolases"/>
    <property type="match status" value="1"/>
</dbReference>
<dbReference type="InterPro" id="IPR014001">
    <property type="entry name" value="Helicase_ATP-bd"/>
</dbReference>
<dbReference type="Pfam" id="PF00270">
    <property type="entry name" value="DEAD"/>
    <property type="match status" value="1"/>
</dbReference>
<keyword evidence="2" id="KW-0547">Nucleotide-binding</keyword>